<dbReference type="STRING" id="29760.D7TUU3"/>
<proteinExistence type="predicted"/>
<dbReference type="eggNOG" id="KOG3297">
    <property type="taxonomic scope" value="Eukaryota"/>
</dbReference>
<dbReference type="InterPro" id="IPR005576">
    <property type="entry name" value="Rpb7-like_N"/>
</dbReference>
<evidence type="ECO:0000256" key="4">
    <source>
        <dbReference type="RuleBase" id="RU369086"/>
    </source>
</evidence>
<evidence type="ECO:0000256" key="1">
    <source>
        <dbReference type="ARBA" id="ARBA00004123"/>
    </source>
</evidence>
<evidence type="ECO:0000256" key="2">
    <source>
        <dbReference type="ARBA" id="ARBA00022478"/>
    </source>
</evidence>
<keyword evidence="2 4" id="KW-0240">DNA-directed RNA polymerase</keyword>
<evidence type="ECO:0000256" key="3">
    <source>
        <dbReference type="ARBA" id="ARBA00023163"/>
    </source>
</evidence>
<dbReference type="PANTHER" id="PTHR12709">
    <property type="entry name" value="DNA-DIRECTED RNA POLYMERASE II, III"/>
    <property type="match status" value="1"/>
</dbReference>
<keyword evidence="4" id="KW-0539">Nucleus</keyword>
<comment type="subcellular location">
    <subcellularLocation>
        <location evidence="1 4">Nucleus</location>
    </subcellularLocation>
</comment>
<evidence type="ECO:0000313" key="7">
    <source>
        <dbReference type="Proteomes" id="UP000009183"/>
    </source>
</evidence>
<comment type="function">
    <text evidence="4">DNA-dependent RNA polymerase which catalyzes the transcription of DNA into RNA using the four ribonucleoside triphosphates as substrates.</text>
</comment>
<sequence>MFFLSLIEHTLQLSPHLLDLPLSEAIKGELESLFLDKVIANLGLCIFVNDIRSTACGFVFLGNSTSTYTVEFRLVMFRLFVKEIITAKLNKSNVNGLRSMY</sequence>
<name>D7TUU3_VITVI</name>
<dbReference type="PaxDb" id="29760-VIT_14s0030g00980.t01"/>
<dbReference type="GO" id="GO:0005666">
    <property type="term" value="C:RNA polymerase III complex"/>
    <property type="evidence" value="ECO:0000318"/>
    <property type="project" value="GO_Central"/>
</dbReference>
<dbReference type="SUPFAM" id="SSF88798">
    <property type="entry name" value="N-terminal, heterodimerisation domain of RBP7 (RpoE)"/>
    <property type="match status" value="1"/>
</dbReference>
<dbReference type="InParanoid" id="D7TUU3"/>
<dbReference type="HOGENOM" id="CLU_174276_0_0_1"/>
<keyword evidence="7" id="KW-1185">Reference proteome</keyword>
<organism evidence="6 7">
    <name type="scientific">Vitis vinifera</name>
    <name type="common">Grape</name>
    <dbReference type="NCBI Taxonomy" id="29760"/>
    <lineage>
        <taxon>Eukaryota</taxon>
        <taxon>Viridiplantae</taxon>
        <taxon>Streptophyta</taxon>
        <taxon>Embryophyta</taxon>
        <taxon>Tracheophyta</taxon>
        <taxon>Spermatophyta</taxon>
        <taxon>Magnoliopsida</taxon>
        <taxon>eudicotyledons</taxon>
        <taxon>Gunneridae</taxon>
        <taxon>Pentapetalae</taxon>
        <taxon>rosids</taxon>
        <taxon>Vitales</taxon>
        <taxon>Vitaceae</taxon>
        <taxon>Viteae</taxon>
        <taxon>Vitis</taxon>
    </lineage>
</organism>
<protein>
    <recommendedName>
        <fullName evidence="4">DNA-directed RNA polymerase subunit</fullName>
    </recommendedName>
</protein>
<dbReference type="FunFam" id="3.30.1490.120:FF:000002">
    <property type="entry name" value="DNA-directed RNA polymerase III subunit RPC8"/>
    <property type="match status" value="1"/>
</dbReference>
<dbReference type="PANTHER" id="PTHR12709:SF1">
    <property type="entry name" value="DNA-DIRECTED RNA POLYMERASE III SUBUNIT RPC8"/>
    <property type="match status" value="1"/>
</dbReference>
<dbReference type="Pfam" id="PF03876">
    <property type="entry name" value="SHS2_Rpb7-N"/>
    <property type="match status" value="1"/>
</dbReference>
<dbReference type="InterPro" id="IPR045113">
    <property type="entry name" value="Rpb7-like"/>
</dbReference>
<reference evidence="7" key="1">
    <citation type="journal article" date="2007" name="Nature">
        <title>The grapevine genome sequence suggests ancestral hexaploidization in major angiosperm phyla.</title>
        <authorList>
            <consortium name="The French-Italian Public Consortium for Grapevine Genome Characterization."/>
            <person name="Jaillon O."/>
            <person name="Aury J.-M."/>
            <person name="Noel B."/>
            <person name="Policriti A."/>
            <person name="Clepet C."/>
            <person name="Casagrande A."/>
            <person name="Choisne N."/>
            <person name="Aubourg S."/>
            <person name="Vitulo N."/>
            <person name="Jubin C."/>
            <person name="Vezzi A."/>
            <person name="Legeai F."/>
            <person name="Hugueney P."/>
            <person name="Dasilva C."/>
            <person name="Horner D."/>
            <person name="Mica E."/>
            <person name="Jublot D."/>
            <person name="Poulain J."/>
            <person name="Bruyere C."/>
            <person name="Billault A."/>
            <person name="Segurens B."/>
            <person name="Gouyvenoux M."/>
            <person name="Ugarte E."/>
            <person name="Cattonaro F."/>
            <person name="Anthouard V."/>
            <person name="Vico V."/>
            <person name="Del Fabbro C."/>
            <person name="Alaux M."/>
            <person name="Di Gaspero G."/>
            <person name="Dumas V."/>
            <person name="Felice N."/>
            <person name="Paillard S."/>
            <person name="Juman I."/>
            <person name="Moroldo M."/>
            <person name="Scalabrin S."/>
            <person name="Canaguier A."/>
            <person name="Le Clainche I."/>
            <person name="Malacrida G."/>
            <person name="Durand E."/>
            <person name="Pesole G."/>
            <person name="Laucou V."/>
            <person name="Chatelet P."/>
            <person name="Merdinoglu D."/>
            <person name="Delledonne M."/>
            <person name="Pezzotti M."/>
            <person name="Lecharny A."/>
            <person name="Scarpelli C."/>
            <person name="Artiguenave F."/>
            <person name="Pe M.E."/>
            <person name="Valle G."/>
            <person name="Morgante M."/>
            <person name="Caboche M."/>
            <person name="Adam-Blondon A.-F."/>
            <person name="Weissenbach J."/>
            <person name="Quetier F."/>
            <person name="Wincker P."/>
        </authorList>
    </citation>
    <scope>NUCLEOTIDE SEQUENCE [LARGE SCALE GENOMIC DNA]</scope>
    <source>
        <strain evidence="7">cv. Pinot noir / PN40024</strain>
    </source>
</reference>
<dbReference type="InterPro" id="IPR036898">
    <property type="entry name" value="RNA_pol_Rpb7-like_N_sf"/>
</dbReference>
<dbReference type="OMA" id="DIRSTAC"/>
<keyword evidence="3 4" id="KW-0804">Transcription</keyword>
<gene>
    <name evidence="6" type="ordered locus">VIT_14s0030g00980</name>
</gene>
<dbReference type="EMBL" id="FN596249">
    <property type="protein sequence ID" value="CBI34268.3"/>
    <property type="molecule type" value="Genomic_DNA"/>
</dbReference>
<dbReference type="Gene3D" id="3.30.1490.120">
    <property type="entry name" value="RNA polymerase Rpb7-like, N-terminal domain"/>
    <property type="match status" value="1"/>
</dbReference>
<evidence type="ECO:0000313" key="6">
    <source>
        <dbReference type="EMBL" id="CBI34268.3"/>
    </source>
</evidence>
<dbReference type="AlphaFoldDB" id="D7TUU3"/>
<dbReference type="GO" id="GO:0006384">
    <property type="term" value="P:transcription initiation at RNA polymerase III promoter"/>
    <property type="evidence" value="ECO:0000318"/>
    <property type="project" value="GO_Central"/>
</dbReference>
<dbReference type="Proteomes" id="UP000009183">
    <property type="component" value="Chromosome 14"/>
</dbReference>
<accession>D7TUU3</accession>
<evidence type="ECO:0000259" key="5">
    <source>
        <dbReference type="Pfam" id="PF03876"/>
    </source>
</evidence>
<feature type="domain" description="RNA polymerase Rpb7-like N-terminal" evidence="5">
    <location>
        <begin position="8"/>
        <end position="53"/>
    </location>
</feature>